<accession>A0ACB8RHW4</accession>
<comment type="caution">
    <text evidence="1">The sequence shown here is derived from an EMBL/GenBank/DDBJ whole genome shotgun (WGS) entry which is preliminary data.</text>
</comment>
<proteinExistence type="predicted"/>
<feature type="non-terminal residue" evidence="1">
    <location>
        <position position="96"/>
    </location>
</feature>
<name>A0ACB8RHW4_9AGAM</name>
<reference evidence="1" key="1">
    <citation type="submission" date="2021-02" db="EMBL/GenBank/DDBJ databases">
        <authorList>
            <consortium name="DOE Joint Genome Institute"/>
            <person name="Ahrendt S."/>
            <person name="Looney B.P."/>
            <person name="Miyauchi S."/>
            <person name="Morin E."/>
            <person name="Drula E."/>
            <person name="Courty P.E."/>
            <person name="Chicoki N."/>
            <person name="Fauchery L."/>
            <person name="Kohler A."/>
            <person name="Kuo A."/>
            <person name="Labutti K."/>
            <person name="Pangilinan J."/>
            <person name="Lipzen A."/>
            <person name="Riley R."/>
            <person name="Andreopoulos W."/>
            <person name="He G."/>
            <person name="Johnson J."/>
            <person name="Barry K.W."/>
            <person name="Grigoriev I.V."/>
            <person name="Nagy L."/>
            <person name="Hibbett D."/>
            <person name="Henrissat B."/>
            <person name="Matheny P.B."/>
            <person name="Labbe J."/>
            <person name="Martin F."/>
        </authorList>
    </citation>
    <scope>NUCLEOTIDE SEQUENCE</scope>
    <source>
        <strain evidence="1">FP105234-sp</strain>
    </source>
</reference>
<sequence>LERAWCIAVRKEGNEIAVGFDEGSVVIKLGRDEPTFSMDPAGKLIYTRHNEVLSANLQIVTDDSFTEGQRLPLSIKELGSTEIFATSLSHSPNGRF</sequence>
<evidence type="ECO:0000313" key="1">
    <source>
        <dbReference type="EMBL" id="KAI0043472.1"/>
    </source>
</evidence>
<protein>
    <submittedName>
        <fullName evidence="1">Uncharacterized protein</fullName>
    </submittedName>
</protein>
<reference evidence="1" key="2">
    <citation type="journal article" date="2022" name="New Phytol.">
        <title>Evolutionary transition to the ectomycorrhizal habit in the genomes of a hyperdiverse lineage of mushroom-forming fungi.</title>
        <authorList>
            <person name="Looney B."/>
            <person name="Miyauchi S."/>
            <person name="Morin E."/>
            <person name="Drula E."/>
            <person name="Courty P.E."/>
            <person name="Kohler A."/>
            <person name="Kuo A."/>
            <person name="LaButti K."/>
            <person name="Pangilinan J."/>
            <person name="Lipzen A."/>
            <person name="Riley R."/>
            <person name="Andreopoulos W."/>
            <person name="He G."/>
            <person name="Johnson J."/>
            <person name="Nolan M."/>
            <person name="Tritt A."/>
            <person name="Barry K.W."/>
            <person name="Grigoriev I.V."/>
            <person name="Nagy L.G."/>
            <person name="Hibbett D."/>
            <person name="Henrissat B."/>
            <person name="Matheny P.B."/>
            <person name="Labbe J."/>
            <person name="Martin F.M."/>
        </authorList>
    </citation>
    <scope>NUCLEOTIDE SEQUENCE</scope>
    <source>
        <strain evidence="1">FP105234-sp</strain>
    </source>
</reference>
<organism evidence="1 2">
    <name type="scientific">Auriscalpium vulgare</name>
    <dbReference type="NCBI Taxonomy" id="40419"/>
    <lineage>
        <taxon>Eukaryota</taxon>
        <taxon>Fungi</taxon>
        <taxon>Dikarya</taxon>
        <taxon>Basidiomycota</taxon>
        <taxon>Agaricomycotina</taxon>
        <taxon>Agaricomycetes</taxon>
        <taxon>Russulales</taxon>
        <taxon>Auriscalpiaceae</taxon>
        <taxon>Auriscalpium</taxon>
    </lineage>
</organism>
<evidence type="ECO:0000313" key="2">
    <source>
        <dbReference type="Proteomes" id="UP000814033"/>
    </source>
</evidence>
<keyword evidence="2" id="KW-1185">Reference proteome</keyword>
<gene>
    <name evidence="1" type="ORF">FA95DRAFT_1465513</name>
</gene>
<dbReference type="Proteomes" id="UP000814033">
    <property type="component" value="Unassembled WGS sequence"/>
</dbReference>
<feature type="non-terminal residue" evidence="1">
    <location>
        <position position="1"/>
    </location>
</feature>
<dbReference type="EMBL" id="MU276017">
    <property type="protein sequence ID" value="KAI0043472.1"/>
    <property type="molecule type" value="Genomic_DNA"/>
</dbReference>